<dbReference type="InterPro" id="IPR051607">
    <property type="entry name" value="Metallo-dep_hydrolases"/>
</dbReference>
<dbReference type="PANTHER" id="PTHR11271:SF6">
    <property type="entry name" value="GUANINE DEAMINASE"/>
    <property type="match status" value="1"/>
</dbReference>
<dbReference type="InterPro" id="IPR006680">
    <property type="entry name" value="Amidohydro-rel"/>
</dbReference>
<accession>A0A8H7XPD8</accession>
<dbReference type="OrthoDB" id="194468at2759"/>
<name>A0A8H7XPD8_PSICU</name>
<dbReference type="PANTHER" id="PTHR11271">
    <property type="entry name" value="GUANINE DEAMINASE"/>
    <property type="match status" value="1"/>
</dbReference>
<dbReference type="GO" id="GO:0008270">
    <property type="term" value="F:zinc ion binding"/>
    <property type="evidence" value="ECO:0007669"/>
    <property type="project" value="TreeGrafter"/>
</dbReference>
<sequence length="385" mass="42310">MQWLDTYALKAEARMDDDPALARKVYTRLAQRLIENGTGTSLLFGTIKEETNLILAECMQSAGCRAFVGKLSMDIDITSPDSKTITYVEPSASASLGAAQSFINHCHGLVSHLHESQRLVEPVLTPRFVPTCTDELLKGLGEISRTEGVKIQSHLAEAKDQVEWVRAERGIEDIDVFDKHNLLTPRTVQAHCTFLTAPDFARISESGTAIAHCPLSNAYFSAKPFPLREALDAQVTVGLGTDVAGGYSLDMMSSMRHAVAVSRMREGDRVMKSDGNANVDSRNFVIDWKESLYLATRGGSLALGLQGFFRVGGPFDAQEIRIYDPVSGSGIGPLDYFDLESQFSDQRSGPSSSLLTVEEIEKWWCIGDLRNRGAVWIQGKKVRST</sequence>
<dbReference type="GO" id="GO:0008892">
    <property type="term" value="F:guanine deaminase activity"/>
    <property type="evidence" value="ECO:0007669"/>
    <property type="project" value="TreeGrafter"/>
</dbReference>
<dbReference type="Gene3D" id="2.30.40.10">
    <property type="entry name" value="Urease, subunit C, domain 1"/>
    <property type="match status" value="1"/>
</dbReference>
<dbReference type="GO" id="GO:0046098">
    <property type="term" value="P:guanine metabolic process"/>
    <property type="evidence" value="ECO:0007669"/>
    <property type="project" value="TreeGrafter"/>
</dbReference>
<evidence type="ECO:0000256" key="3">
    <source>
        <dbReference type="ARBA" id="ARBA00022801"/>
    </source>
</evidence>
<evidence type="ECO:0000313" key="6">
    <source>
        <dbReference type="EMBL" id="KAG5163124.1"/>
    </source>
</evidence>
<gene>
    <name evidence="6" type="ORF">JR316_011992</name>
</gene>
<dbReference type="InterPro" id="IPR011059">
    <property type="entry name" value="Metal-dep_hydrolase_composite"/>
</dbReference>
<reference evidence="6" key="1">
    <citation type="submission" date="2021-02" db="EMBL/GenBank/DDBJ databases">
        <title>Psilocybe cubensis genome.</title>
        <authorList>
            <person name="Mckernan K.J."/>
            <person name="Crawford S."/>
            <person name="Trippe A."/>
            <person name="Kane L.T."/>
            <person name="Mclaughlin S."/>
        </authorList>
    </citation>
    <scope>NUCLEOTIDE SEQUENCE [LARGE SCALE GENOMIC DNA]</scope>
    <source>
        <strain evidence="6">MGC-MH-2018</strain>
    </source>
</reference>
<evidence type="ECO:0000256" key="1">
    <source>
        <dbReference type="ARBA" id="ARBA00001947"/>
    </source>
</evidence>
<keyword evidence="4" id="KW-0862">Zinc</keyword>
<dbReference type="Gene3D" id="3.20.20.140">
    <property type="entry name" value="Metal-dependent hydrolases"/>
    <property type="match status" value="1"/>
</dbReference>
<proteinExistence type="predicted"/>
<dbReference type="AlphaFoldDB" id="A0A8H7XPD8"/>
<organism evidence="6">
    <name type="scientific">Psilocybe cubensis</name>
    <name type="common">Psychedelic mushroom</name>
    <name type="synonym">Stropharia cubensis</name>
    <dbReference type="NCBI Taxonomy" id="181762"/>
    <lineage>
        <taxon>Eukaryota</taxon>
        <taxon>Fungi</taxon>
        <taxon>Dikarya</taxon>
        <taxon>Basidiomycota</taxon>
        <taxon>Agaricomycotina</taxon>
        <taxon>Agaricomycetes</taxon>
        <taxon>Agaricomycetidae</taxon>
        <taxon>Agaricales</taxon>
        <taxon>Agaricineae</taxon>
        <taxon>Strophariaceae</taxon>
        <taxon>Psilocybe</taxon>
    </lineage>
</organism>
<dbReference type="InterPro" id="IPR032466">
    <property type="entry name" value="Metal_Hydrolase"/>
</dbReference>
<feature type="domain" description="Amidohydrolase-related" evidence="5">
    <location>
        <begin position="4"/>
        <end position="316"/>
    </location>
</feature>
<comment type="caution">
    <text evidence="6">The sequence shown here is derived from an EMBL/GenBank/DDBJ whole genome shotgun (WGS) entry which is preliminary data.</text>
</comment>
<dbReference type="Pfam" id="PF01979">
    <property type="entry name" value="Amidohydro_1"/>
    <property type="match status" value="1"/>
</dbReference>
<comment type="cofactor">
    <cofactor evidence="1">
        <name>Zn(2+)</name>
        <dbReference type="ChEBI" id="CHEBI:29105"/>
    </cofactor>
</comment>
<dbReference type="SUPFAM" id="SSF51556">
    <property type="entry name" value="Metallo-dependent hydrolases"/>
    <property type="match status" value="1"/>
</dbReference>
<evidence type="ECO:0000259" key="5">
    <source>
        <dbReference type="Pfam" id="PF01979"/>
    </source>
</evidence>
<keyword evidence="3" id="KW-0378">Hydrolase</keyword>
<dbReference type="GO" id="GO:0005829">
    <property type="term" value="C:cytosol"/>
    <property type="evidence" value="ECO:0007669"/>
    <property type="project" value="TreeGrafter"/>
</dbReference>
<keyword evidence="2" id="KW-0479">Metal-binding</keyword>
<evidence type="ECO:0000256" key="4">
    <source>
        <dbReference type="ARBA" id="ARBA00022833"/>
    </source>
</evidence>
<evidence type="ECO:0000256" key="2">
    <source>
        <dbReference type="ARBA" id="ARBA00022723"/>
    </source>
</evidence>
<protein>
    <recommendedName>
        <fullName evidence="5">Amidohydrolase-related domain-containing protein</fullName>
    </recommendedName>
</protein>
<dbReference type="EMBL" id="JAFIQS010000016">
    <property type="protein sequence ID" value="KAG5163124.1"/>
    <property type="molecule type" value="Genomic_DNA"/>
</dbReference>